<feature type="region of interest" description="Disordered" evidence="1">
    <location>
        <begin position="108"/>
        <end position="128"/>
    </location>
</feature>
<dbReference type="RefSeq" id="XP_040706209.1">
    <property type="nucleotide sequence ID" value="XM_040850270.1"/>
</dbReference>
<dbReference type="GeneID" id="63766343"/>
<gene>
    <name evidence="2" type="ORF">ASPSYDRAFT_642043</name>
</gene>
<accession>A0A1L9TSZ3</accession>
<evidence type="ECO:0000313" key="3">
    <source>
        <dbReference type="Proteomes" id="UP000184356"/>
    </source>
</evidence>
<dbReference type="VEuPathDB" id="FungiDB:ASPSYDRAFT_642043"/>
<dbReference type="AlphaFoldDB" id="A0A1L9TSZ3"/>
<keyword evidence="3" id="KW-1185">Reference proteome</keyword>
<reference evidence="3" key="1">
    <citation type="journal article" date="2017" name="Genome Biol.">
        <title>Comparative genomics reveals high biological diversity and specific adaptations in the industrially and medically important fungal genus Aspergillus.</title>
        <authorList>
            <person name="de Vries R.P."/>
            <person name="Riley R."/>
            <person name="Wiebenga A."/>
            <person name="Aguilar-Osorio G."/>
            <person name="Amillis S."/>
            <person name="Uchima C.A."/>
            <person name="Anderluh G."/>
            <person name="Asadollahi M."/>
            <person name="Askin M."/>
            <person name="Barry K."/>
            <person name="Battaglia E."/>
            <person name="Bayram O."/>
            <person name="Benocci T."/>
            <person name="Braus-Stromeyer S.A."/>
            <person name="Caldana C."/>
            <person name="Canovas D."/>
            <person name="Cerqueira G.C."/>
            <person name="Chen F."/>
            <person name="Chen W."/>
            <person name="Choi C."/>
            <person name="Clum A."/>
            <person name="Dos Santos R.A."/>
            <person name="Damasio A.R."/>
            <person name="Diallinas G."/>
            <person name="Emri T."/>
            <person name="Fekete E."/>
            <person name="Flipphi M."/>
            <person name="Freyberg S."/>
            <person name="Gallo A."/>
            <person name="Gournas C."/>
            <person name="Habgood R."/>
            <person name="Hainaut M."/>
            <person name="Harispe M.L."/>
            <person name="Henrissat B."/>
            <person name="Hilden K.S."/>
            <person name="Hope R."/>
            <person name="Hossain A."/>
            <person name="Karabika E."/>
            <person name="Karaffa L."/>
            <person name="Karanyi Z."/>
            <person name="Krasevec N."/>
            <person name="Kuo A."/>
            <person name="Kusch H."/>
            <person name="LaButti K."/>
            <person name="Lagendijk E.L."/>
            <person name="Lapidus A."/>
            <person name="Levasseur A."/>
            <person name="Lindquist E."/>
            <person name="Lipzen A."/>
            <person name="Logrieco A.F."/>
            <person name="MacCabe A."/>
            <person name="Maekelae M.R."/>
            <person name="Malavazi I."/>
            <person name="Melin P."/>
            <person name="Meyer V."/>
            <person name="Mielnichuk N."/>
            <person name="Miskei M."/>
            <person name="Molnar A.P."/>
            <person name="Mule G."/>
            <person name="Ngan C.Y."/>
            <person name="Orejas M."/>
            <person name="Orosz E."/>
            <person name="Ouedraogo J.P."/>
            <person name="Overkamp K.M."/>
            <person name="Park H.-S."/>
            <person name="Perrone G."/>
            <person name="Piumi F."/>
            <person name="Punt P.J."/>
            <person name="Ram A.F."/>
            <person name="Ramon A."/>
            <person name="Rauscher S."/>
            <person name="Record E."/>
            <person name="Riano-Pachon D.M."/>
            <person name="Robert V."/>
            <person name="Roehrig J."/>
            <person name="Ruller R."/>
            <person name="Salamov A."/>
            <person name="Salih N.S."/>
            <person name="Samson R.A."/>
            <person name="Sandor E."/>
            <person name="Sanguinetti M."/>
            <person name="Schuetze T."/>
            <person name="Sepcic K."/>
            <person name="Shelest E."/>
            <person name="Sherlock G."/>
            <person name="Sophianopoulou V."/>
            <person name="Squina F.M."/>
            <person name="Sun H."/>
            <person name="Susca A."/>
            <person name="Todd R.B."/>
            <person name="Tsang A."/>
            <person name="Unkles S.E."/>
            <person name="van de Wiele N."/>
            <person name="van Rossen-Uffink D."/>
            <person name="Oliveira J.V."/>
            <person name="Vesth T.C."/>
            <person name="Visser J."/>
            <person name="Yu J.-H."/>
            <person name="Zhou M."/>
            <person name="Andersen M.R."/>
            <person name="Archer D.B."/>
            <person name="Baker S.E."/>
            <person name="Benoit I."/>
            <person name="Brakhage A.A."/>
            <person name="Braus G.H."/>
            <person name="Fischer R."/>
            <person name="Frisvad J.C."/>
            <person name="Goldman G.H."/>
            <person name="Houbraken J."/>
            <person name="Oakley B."/>
            <person name="Pocsi I."/>
            <person name="Scazzocchio C."/>
            <person name="Seiboth B."/>
            <person name="vanKuyk P.A."/>
            <person name="Wortman J."/>
            <person name="Dyer P.S."/>
            <person name="Grigoriev I.V."/>
        </authorList>
    </citation>
    <scope>NUCLEOTIDE SEQUENCE [LARGE SCALE GENOMIC DNA]</scope>
    <source>
        <strain evidence="3">CBS 593.65</strain>
    </source>
</reference>
<organism evidence="2 3">
    <name type="scientific">Aspergillus sydowii CBS 593.65</name>
    <dbReference type="NCBI Taxonomy" id="1036612"/>
    <lineage>
        <taxon>Eukaryota</taxon>
        <taxon>Fungi</taxon>
        <taxon>Dikarya</taxon>
        <taxon>Ascomycota</taxon>
        <taxon>Pezizomycotina</taxon>
        <taxon>Eurotiomycetes</taxon>
        <taxon>Eurotiomycetidae</taxon>
        <taxon>Eurotiales</taxon>
        <taxon>Aspergillaceae</taxon>
        <taxon>Aspergillus</taxon>
        <taxon>Aspergillus subgen. Nidulantes</taxon>
    </lineage>
</organism>
<evidence type="ECO:0000313" key="2">
    <source>
        <dbReference type="EMBL" id="OJJ62403.1"/>
    </source>
</evidence>
<protein>
    <submittedName>
        <fullName evidence="2">Uncharacterized protein</fullName>
    </submittedName>
</protein>
<dbReference type="Proteomes" id="UP000184356">
    <property type="component" value="Unassembled WGS sequence"/>
</dbReference>
<dbReference type="EMBL" id="KV878583">
    <property type="protein sequence ID" value="OJJ62403.1"/>
    <property type="molecule type" value="Genomic_DNA"/>
</dbReference>
<sequence>MTWWMAVQFLLYGRVGQIIGIVSLRTGRKINSRWLKNGRDSFRITPTLPNHQKQPTKWKGAVTYPRPRDFSVLSVSEKGQGSGNSHAIQVLELKEKQMGEFIWRRRHLHLDTTPGGTPRSGVPATPRT</sequence>
<proteinExistence type="predicted"/>
<evidence type="ECO:0000256" key="1">
    <source>
        <dbReference type="SAM" id="MobiDB-lite"/>
    </source>
</evidence>
<name>A0A1L9TSZ3_9EURO</name>